<dbReference type="EMBL" id="JACAGB010000010">
    <property type="protein sequence ID" value="KAF6338212.1"/>
    <property type="molecule type" value="Genomic_DNA"/>
</dbReference>
<proteinExistence type="predicted"/>
<comment type="caution">
    <text evidence="1">The sequence shown here is derived from an EMBL/GenBank/DDBJ whole genome shotgun (WGS) entry which is preliminary data.</text>
</comment>
<keyword evidence="2" id="KW-1185">Reference proteome</keyword>
<evidence type="ECO:0000313" key="1">
    <source>
        <dbReference type="EMBL" id="KAF6338212.1"/>
    </source>
</evidence>
<reference evidence="1 2" key="1">
    <citation type="journal article" date="2020" name="Nature">
        <title>Six reference-quality genomes reveal evolution of bat adaptations.</title>
        <authorList>
            <person name="Jebb D."/>
            <person name="Huang Z."/>
            <person name="Pippel M."/>
            <person name="Hughes G.M."/>
            <person name="Lavrichenko K."/>
            <person name="Devanna P."/>
            <person name="Winkler S."/>
            <person name="Jermiin L.S."/>
            <person name="Skirmuntt E.C."/>
            <person name="Katzourakis A."/>
            <person name="Burkitt-Gray L."/>
            <person name="Ray D.A."/>
            <person name="Sullivan K.A.M."/>
            <person name="Roscito J.G."/>
            <person name="Kirilenko B.M."/>
            <person name="Davalos L.M."/>
            <person name="Corthals A.P."/>
            <person name="Power M.L."/>
            <person name="Jones G."/>
            <person name="Ransome R.D."/>
            <person name="Dechmann D.K.N."/>
            <person name="Locatelli A.G."/>
            <person name="Puechmaille S.J."/>
            <person name="Fedrigo O."/>
            <person name="Jarvis E.D."/>
            <person name="Hiller M."/>
            <person name="Vernes S.C."/>
            <person name="Myers E.W."/>
            <person name="Teeling E.C."/>
        </authorList>
    </citation>
    <scope>NUCLEOTIDE SEQUENCE [LARGE SCALE GENOMIC DNA]</scope>
    <source>
        <strain evidence="1">MPipKuh1</strain>
        <tissue evidence="1">Flight muscle</tissue>
    </source>
</reference>
<dbReference type="Proteomes" id="UP000558488">
    <property type="component" value="Unassembled WGS sequence"/>
</dbReference>
<sequence length="153" mass="16959">MRTFSFPNQIQVNSHTIAQNTTNSVWGTNKDLQSLDQQASQWWRTQEQIPVPPSPLLNFLPARPHHPHSFPLKTGLNSAPSSHHPSGGVSLPPAQISPRLLPTPHPYRYLLGDSTGLSEVSRGWSRCPGNEWPCLLARGVARVATLDRDYIGL</sequence>
<evidence type="ECO:0000313" key="2">
    <source>
        <dbReference type="Proteomes" id="UP000558488"/>
    </source>
</evidence>
<dbReference type="AlphaFoldDB" id="A0A7J7WLG0"/>
<accession>A0A7J7WLG0</accession>
<name>A0A7J7WLG0_PIPKU</name>
<protein>
    <submittedName>
        <fullName evidence="1">Uncharacterized protein</fullName>
    </submittedName>
</protein>
<gene>
    <name evidence="1" type="ORF">mPipKuh1_007938</name>
</gene>
<organism evidence="1 2">
    <name type="scientific">Pipistrellus kuhlii</name>
    <name type="common">Kuhl's pipistrelle</name>
    <dbReference type="NCBI Taxonomy" id="59472"/>
    <lineage>
        <taxon>Eukaryota</taxon>
        <taxon>Metazoa</taxon>
        <taxon>Chordata</taxon>
        <taxon>Craniata</taxon>
        <taxon>Vertebrata</taxon>
        <taxon>Euteleostomi</taxon>
        <taxon>Mammalia</taxon>
        <taxon>Eutheria</taxon>
        <taxon>Laurasiatheria</taxon>
        <taxon>Chiroptera</taxon>
        <taxon>Yangochiroptera</taxon>
        <taxon>Vespertilionidae</taxon>
        <taxon>Pipistrellus</taxon>
    </lineage>
</organism>